<reference evidence="5 6" key="1">
    <citation type="submission" date="2019-08" db="EMBL/GenBank/DDBJ databases">
        <title>Bradyrhizobium hipponensis sp. nov., a rhizobium isolated from a Lupinus angustifolius root nodule in Tunisia.</title>
        <authorList>
            <person name="Off K."/>
            <person name="Rejili M."/>
            <person name="Mars M."/>
            <person name="Brachmann A."/>
            <person name="Marin M."/>
        </authorList>
    </citation>
    <scope>NUCLEOTIDE SEQUENCE [LARGE SCALE GENOMIC DNA]</scope>
    <source>
        <strain evidence="5 6">CTAW71</strain>
    </source>
</reference>
<evidence type="ECO:0000256" key="3">
    <source>
        <dbReference type="SAM" id="SignalP"/>
    </source>
</evidence>
<dbReference type="Pfam" id="PF08450">
    <property type="entry name" value="SGL"/>
    <property type="match status" value="1"/>
</dbReference>
<dbReference type="PANTHER" id="PTHR47572:SF5">
    <property type="entry name" value="BLR2277 PROTEIN"/>
    <property type="match status" value="1"/>
</dbReference>
<evidence type="ECO:0000256" key="2">
    <source>
        <dbReference type="PIRSR" id="PIRSR605511-2"/>
    </source>
</evidence>
<keyword evidence="2" id="KW-0479">Metal-binding</keyword>
<comment type="caution">
    <text evidence="5">The sequence shown here is derived from an EMBL/GenBank/DDBJ whole genome shotgun (WGS) entry which is preliminary data.</text>
</comment>
<dbReference type="InterPro" id="IPR013658">
    <property type="entry name" value="SGL"/>
</dbReference>
<name>A0A5D3KN18_9BRAD</name>
<dbReference type="AlphaFoldDB" id="A0A5D3KN18"/>
<keyword evidence="2" id="KW-0862">Zinc</keyword>
<feature type="active site" description="Proton donor/acceptor" evidence="1">
    <location>
        <position position="238"/>
    </location>
</feature>
<keyword evidence="3" id="KW-0732">Signal</keyword>
<evidence type="ECO:0000313" key="5">
    <source>
        <dbReference type="EMBL" id="TYL93364.1"/>
    </source>
</evidence>
<proteinExistence type="predicted"/>
<dbReference type="Proteomes" id="UP000324758">
    <property type="component" value="Unassembled WGS sequence"/>
</dbReference>
<dbReference type="SUPFAM" id="SSF63829">
    <property type="entry name" value="Calcium-dependent phosphotriesterase"/>
    <property type="match status" value="1"/>
</dbReference>
<protein>
    <submittedName>
        <fullName evidence="5">SMP-30/gluconolactonase/LRE family protein</fullName>
    </submittedName>
</protein>
<feature type="signal peptide" evidence="3">
    <location>
        <begin position="1"/>
        <end position="33"/>
    </location>
</feature>
<dbReference type="InterPro" id="IPR005511">
    <property type="entry name" value="SMP-30"/>
</dbReference>
<dbReference type="PANTHER" id="PTHR47572">
    <property type="entry name" value="LIPOPROTEIN-RELATED"/>
    <property type="match status" value="1"/>
</dbReference>
<dbReference type="OrthoDB" id="2633250at2"/>
<feature type="binding site" evidence="2">
    <location>
        <position position="192"/>
    </location>
    <ligand>
        <name>a divalent metal cation</name>
        <dbReference type="ChEBI" id="CHEBI:60240"/>
    </ligand>
</feature>
<dbReference type="Gene3D" id="2.120.10.30">
    <property type="entry name" value="TolB, C-terminal domain"/>
    <property type="match status" value="1"/>
</dbReference>
<dbReference type="GO" id="GO:0046872">
    <property type="term" value="F:metal ion binding"/>
    <property type="evidence" value="ECO:0007669"/>
    <property type="project" value="UniProtKB-KW"/>
</dbReference>
<evidence type="ECO:0000313" key="6">
    <source>
        <dbReference type="Proteomes" id="UP000324758"/>
    </source>
</evidence>
<feature type="chain" id="PRO_5022973254" evidence="3">
    <location>
        <begin position="34"/>
        <end position="320"/>
    </location>
</feature>
<gene>
    <name evidence="5" type="ORF">FXB40_21250</name>
</gene>
<dbReference type="PRINTS" id="PR01790">
    <property type="entry name" value="SMP30FAMILY"/>
</dbReference>
<dbReference type="EMBL" id="VSSS01000032">
    <property type="protein sequence ID" value="TYL93364.1"/>
    <property type="molecule type" value="Genomic_DNA"/>
</dbReference>
<comment type="cofactor">
    <cofactor evidence="2">
        <name>Zn(2+)</name>
        <dbReference type="ChEBI" id="CHEBI:29105"/>
    </cofactor>
    <text evidence="2">Binds 1 divalent metal cation per subunit.</text>
</comment>
<evidence type="ECO:0000256" key="1">
    <source>
        <dbReference type="PIRSR" id="PIRSR605511-1"/>
    </source>
</evidence>
<dbReference type="InterPro" id="IPR011042">
    <property type="entry name" value="6-blade_b-propeller_TolB-like"/>
</dbReference>
<evidence type="ECO:0000259" key="4">
    <source>
        <dbReference type="Pfam" id="PF08450"/>
    </source>
</evidence>
<sequence>MASAATTMAISSGRNFWCLCSSLLLVVATPLAAAETKLFESVQITPASEYTFGIEGPAADLDGNLFVVNFGKPGTIGRLPAGGSVSEAFTALPEGSVGNAIRFDRNGTMLIADYKKHNIFAIPKGSSEPGVWFHSDEMNQPNDITVARDGAIYASDPNWKGREGHIWRIAKAADGSVQGQIMSAPRPMGTTNGIDLSPDGNTLYVGESNNGQVWSYAIRGNELTDAKLVKAFQPDTIDGLRTDVTGRLYVARILKGTIALMKPNGAVEREIALRGKEPTNLAFGGGDGKTVFVTQRQGGFIESFRTDQQGREHCLQRGRC</sequence>
<dbReference type="InterPro" id="IPR051262">
    <property type="entry name" value="SMP-30/CGR1_Lactonase"/>
</dbReference>
<accession>A0A5D3KN18</accession>
<feature type="binding site" evidence="2">
    <location>
        <position position="238"/>
    </location>
    <ligand>
        <name>a divalent metal cation</name>
        <dbReference type="ChEBI" id="CHEBI:60240"/>
    </ligand>
</feature>
<organism evidence="5 6">
    <name type="scientific">Bradyrhizobium rifense</name>
    <dbReference type="NCBI Taxonomy" id="515499"/>
    <lineage>
        <taxon>Bacteria</taxon>
        <taxon>Pseudomonadati</taxon>
        <taxon>Pseudomonadota</taxon>
        <taxon>Alphaproteobacteria</taxon>
        <taxon>Hyphomicrobiales</taxon>
        <taxon>Nitrobacteraceae</taxon>
        <taxon>Bradyrhizobium</taxon>
    </lineage>
</organism>
<keyword evidence="6" id="KW-1185">Reference proteome</keyword>
<feature type="domain" description="SMP-30/Gluconolactonase/LRE-like region" evidence="4">
    <location>
        <begin position="90"/>
        <end position="295"/>
    </location>
</feature>